<comment type="caution">
    <text evidence="1">The sequence shown here is derived from an EMBL/GenBank/DDBJ whole genome shotgun (WGS) entry which is preliminary data.</text>
</comment>
<gene>
    <name evidence="1" type="ORF">B2J93_6491</name>
</gene>
<proteinExistence type="predicted"/>
<dbReference type="AlphaFoldDB" id="A0A218Z3U4"/>
<sequence length="41" mass="4472">MPIVGLPSILSGFRFLLGSEAADRATESRKRILTWGRLAKG</sequence>
<dbReference type="InParanoid" id="A0A218Z3U4"/>
<organism evidence="1 2">
    <name type="scientific">Diplocarpon coronariae</name>
    <dbReference type="NCBI Taxonomy" id="2795749"/>
    <lineage>
        <taxon>Eukaryota</taxon>
        <taxon>Fungi</taxon>
        <taxon>Dikarya</taxon>
        <taxon>Ascomycota</taxon>
        <taxon>Pezizomycotina</taxon>
        <taxon>Leotiomycetes</taxon>
        <taxon>Helotiales</taxon>
        <taxon>Drepanopezizaceae</taxon>
        <taxon>Diplocarpon</taxon>
    </lineage>
</organism>
<protein>
    <submittedName>
        <fullName evidence="1">Uncharacterized protein</fullName>
    </submittedName>
</protein>
<evidence type="ECO:0000313" key="1">
    <source>
        <dbReference type="EMBL" id="OWP02658.1"/>
    </source>
</evidence>
<dbReference type="Proteomes" id="UP000242519">
    <property type="component" value="Unassembled WGS sequence"/>
</dbReference>
<evidence type="ECO:0000313" key="2">
    <source>
        <dbReference type="Proteomes" id="UP000242519"/>
    </source>
</evidence>
<name>A0A218Z3U4_9HELO</name>
<accession>A0A218Z3U4</accession>
<dbReference type="EMBL" id="MZNU01000219">
    <property type="protein sequence ID" value="OWP02658.1"/>
    <property type="molecule type" value="Genomic_DNA"/>
</dbReference>
<keyword evidence="2" id="KW-1185">Reference proteome</keyword>
<reference evidence="1 2" key="1">
    <citation type="submission" date="2017-04" db="EMBL/GenBank/DDBJ databases">
        <title>Draft genome sequence of Marssonina coronaria NL1: causal agent of apple blotch.</title>
        <authorList>
            <person name="Cheng Q."/>
        </authorList>
    </citation>
    <scope>NUCLEOTIDE SEQUENCE [LARGE SCALE GENOMIC DNA]</scope>
    <source>
        <strain evidence="1 2">NL1</strain>
    </source>
</reference>